<dbReference type="Proteomes" id="UP000005540">
    <property type="component" value="Unassembled WGS sequence"/>
</dbReference>
<protein>
    <recommendedName>
        <fullName evidence="5">CRISPR type III-B/RAMP module-associated protein Cmr5</fullName>
    </recommendedName>
</protein>
<dbReference type="InterPro" id="IPR023101">
    <property type="entry name" value="AF1862-like_dom_sf"/>
</dbReference>
<dbReference type="RefSeq" id="WP_007546644.1">
    <property type="nucleotide sequence ID" value="NZ_ABZS01000063.1"/>
</dbReference>
<keyword evidence="3" id="KW-0963">Cytoplasm</keyword>
<comment type="similarity">
    <text evidence="2">Belongs to the CRISPR system Cmr5 family.</text>
</comment>
<dbReference type="SUPFAM" id="SSF158568">
    <property type="entry name" value="AF1862-like"/>
    <property type="match status" value="1"/>
</dbReference>
<keyword evidence="4" id="KW-0051">Antiviral defense</keyword>
<evidence type="ECO:0000256" key="2">
    <source>
        <dbReference type="ARBA" id="ARBA00006161"/>
    </source>
</evidence>
<dbReference type="Gene3D" id="1.10.520.30">
    <property type="entry name" value="AF1862-like domain"/>
    <property type="match status" value="1"/>
</dbReference>
<sequence length="138" mass="15967">MKTLEQERSNYAFKCISEIKELKDISFEKNASSLISKLGTLILTNGLGNTLAFLFAKGKDHHLEVIAIISNWLFRQEGQKEPGFKRDNVKNEIEKIMKKLVLDASVEQYMYYTEETLRLVNWLRRFSDAMLESGGENE</sequence>
<name>C4FJQ4_9AQUI</name>
<dbReference type="InterPro" id="IPR010160">
    <property type="entry name" value="CRISPR-assoc_prot_Cmr5"/>
</dbReference>
<evidence type="ECO:0000313" key="6">
    <source>
        <dbReference type="EMBL" id="EEP60692.1"/>
    </source>
</evidence>
<proteinExistence type="inferred from homology"/>
<evidence type="ECO:0000256" key="1">
    <source>
        <dbReference type="ARBA" id="ARBA00004496"/>
    </source>
</evidence>
<comment type="caution">
    <text evidence="6">The sequence shown here is derived from an EMBL/GenBank/DDBJ whole genome shotgun (WGS) entry which is preliminary data.</text>
</comment>
<dbReference type="AlphaFoldDB" id="C4FJQ4"/>
<evidence type="ECO:0000256" key="3">
    <source>
        <dbReference type="ARBA" id="ARBA00022490"/>
    </source>
</evidence>
<dbReference type="GO" id="GO:0051607">
    <property type="term" value="P:defense response to virus"/>
    <property type="evidence" value="ECO:0007669"/>
    <property type="project" value="UniProtKB-KW"/>
</dbReference>
<evidence type="ECO:0000256" key="4">
    <source>
        <dbReference type="ARBA" id="ARBA00023118"/>
    </source>
</evidence>
<organism evidence="6 7">
    <name type="scientific">Sulfurihydrogenibium yellowstonense SS-5</name>
    <dbReference type="NCBI Taxonomy" id="432331"/>
    <lineage>
        <taxon>Bacteria</taxon>
        <taxon>Pseudomonadati</taxon>
        <taxon>Aquificota</taxon>
        <taxon>Aquificia</taxon>
        <taxon>Aquificales</taxon>
        <taxon>Hydrogenothermaceae</taxon>
        <taxon>Sulfurihydrogenibium</taxon>
    </lineage>
</organism>
<gene>
    <name evidence="6" type="primary">cmr_2</name>
    <name evidence="6" type="ORF">SULYE_0803</name>
</gene>
<reference evidence="6 7" key="1">
    <citation type="submission" date="2009-04" db="EMBL/GenBank/DDBJ databases">
        <authorList>
            <person name="Reysenbach A.-L."/>
            <person name="Heidelberg J.F."/>
            <person name="Nelson W.C."/>
        </authorList>
    </citation>
    <scope>NUCLEOTIDE SEQUENCE [LARGE SCALE GENOMIC DNA]</scope>
    <source>
        <strain evidence="6 7">SS-5</strain>
    </source>
</reference>
<dbReference type="EMBL" id="ABZS01000063">
    <property type="protein sequence ID" value="EEP60692.1"/>
    <property type="molecule type" value="Genomic_DNA"/>
</dbReference>
<comment type="subcellular location">
    <subcellularLocation>
        <location evidence="1">Cytoplasm</location>
    </subcellularLocation>
</comment>
<dbReference type="NCBIfam" id="TIGR01881">
    <property type="entry name" value="cas_Cmr5"/>
    <property type="match status" value="1"/>
</dbReference>
<accession>C4FJQ4</accession>
<keyword evidence="7" id="KW-1185">Reference proteome</keyword>
<evidence type="ECO:0000256" key="5">
    <source>
        <dbReference type="ARBA" id="ARBA00030001"/>
    </source>
</evidence>
<dbReference type="GO" id="GO:0005737">
    <property type="term" value="C:cytoplasm"/>
    <property type="evidence" value="ECO:0007669"/>
    <property type="project" value="UniProtKB-SubCell"/>
</dbReference>
<dbReference type="Pfam" id="PF09701">
    <property type="entry name" value="Cas_Cmr5"/>
    <property type="match status" value="1"/>
</dbReference>
<dbReference type="OrthoDB" id="1716617at2"/>
<evidence type="ECO:0000313" key="7">
    <source>
        <dbReference type="Proteomes" id="UP000005540"/>
    </source>
</evidence>